<organism evidence="9 10">
    <name type="scientific">Vineibacter terrae</name>
    <dbReference type="NCBI Taxonomy" id="2586908"/>
    <lineage>
        <taxon>Bacteria</taxon>
        <taxon>Pseudomonadati</taxon>
        <taxon>Pseudomonadota</taxon>
        <taxon>Alphaproteobacteria</taxon>
        <taxon>Hyphomicrobiales</taxon>
        <taxon>Vineibacter</taxon>
    </lineage>
</organism>
<dbReference type="Pfam" id="PF00005">
    <property type="entry name" value="ABC_tran"/>
    <property type="match status" value="1"/>
</dbReference>
<dbReference type="CDD" id="cd03257">
    <property type="entry name" value="ABC_NikE_OppD_transporters"/>
    <property type="match status" value="1"/>
</dbReference>
<comment type="caution">
    <text evidence="9">The sequence shown here is derived from an EMBL/GenBank/DDBJ whole genome shotgun (WGS) entry which is preliminary data.</text>
</comment>
<comment type="subcellular location">
    <subcellularLocation>
        <location evidence="1">Cell inner membrane</location>
        <topology evidence="1">Peripheral membrane protein</topology>
    </subcellularLocation>
</comment>
<dbReference type="SUPFAM" id="SSF52540">
    <property type="entry name" value="P-loop containing nucleoside triphosphate hydrolases"/>
    <property type="match status" value="1"/>
</dbReference>
<evidence type="ECO:0000256" key="4">
    <source>
        <dbReference type="ARBA" id="ARBA00022475"/>
    </source>
</evidence>
<sequence length="347" mass="37490">MVVQSASASAALDDGVVLDVRGLKTYFYTRQGLLKAVDDVSFAVRKGETLAIVGESGCGKSITALSLIRLVPTPPGRIVGGAVSLAGTDLLRLDEKAMRGVRGNDISMIFQEPMTSLNPVMTIGRQIGEALILHQGLTRAAALARAVEMLQLVRIPEPEQRARDYPHQLSGGMRQRAMIAMALACNPKVLIADEPTTALDVTIQAQILDLIVDLQRQLGTAVILITHDLGVVAETAQRVIVMYAGRKVEEAPASELFARPLHPYTSGLMASIPRLDLIRGHVEAGRLQEIPGMVPALTDLPTGCAFAPRCQFAVDRCHADYPPYEEKRPGRWAACWRSDELYGAAHA</sequence>
<evidence type="ECO:0000256" key="2">
    <source>
        <dbReference type="ARBA" id="ARBA00005417"/>
    </source>
</evidence>
<evidence type="ECO:0000256" key="3">
    <source>
        <dbReference type="ARBA" id="ARBA00022448"/>
    </source>
</evidence>
<keyword evidence="10" id="KW-1185">Reference proteome</keyword>
<dbReference type="SMART" id="SM00382">
    <property type="entry name" value="AAA"/>
    <property type="match status" value="1"/>
</dbReference>
<dbReference type="FunFam" id="3.40.50.300:FF:000016">
    <property type="entry name" value="Oligopeptide ABC transporter ATP-binding component"/>
    <property type="match status" value="1"/>
</dbReference>
<dbReference type="PANTHER" id="PTHR43297:SF2">
    <property type="entry name" value="DIPEPTIDE TRANSPORT ATP-BINDING PROTEIN DPPD"/>
    <property type="match status" value="1"/>
</dbReference>
<dbReference type="InterPro" id="IPR027417">
    <property type="entry name" value="P-loop_NTPase"/>
</dbReference>
<dbReference type="Proteomes" id="UP000321638">
    <property type="component" value="Unassembled WGS sequence"/>
</dbReference>
<dbReference type="GO" id="GO:0005524">
    <property type="term" value="F:ATP binding"/>
    <property type="evidence" value="ECO:0007669"/>
    <property type="project" value="UniProtKB-KW"/>
</dbReference>
<dbReference type="OrthoDB" id="37801at2"/>
<evidence type="ECO:0000256" key="6">
    <source>
        <dbReference type="ARBA" id="ARBA00022840"/>
    </source>
</evidence>
<dbReference type="PANTHER" id="PTHR43297">
    <property type="entry name" value="OLIGOPEPTIDE TRANSPORT ATP-BINDING PROTEIN APPD"/>
    <property type="match status" value="1"/>
</dbReference>
<evidence type="ECO:0000259" key="8">
    <source>
        <dbReference type="PROSITE" id="PS50893"/>
    </source>
</evidence>
<protein>
    <submittedName>
        <fullName evidence="9">ABC transporter ATP-binding protein</fullName>
    </submittedName>
</protein>
<dbReference type="GO" id="GO:0015833">
    <property type="term" value="P:peptide transport"/>
    <property type="evidence" value="ECO:0007669"/>
    <property type="project" value="InterPro"/>
</dbReference>
<dbReference type="Pfam" id="PF08352">
    <property type="entry name" value="oligo_HPY"/>
    <property type="match status" value="1"/>
</dbReference>
<dbReference type="PROSITE" id="PS00211">
    <property type="entry name" value="ABC_TRANSPORTER_1"/>
    <property type="match status" value="1"/>
</dbReference>
<dbReference type="PROSITE" id="PS50893">
    <property type="entry name" value="ABC_TRANSPORTER_2"/>
    <property type="match status" value="1"/>
</dbReference>
<evidence type="ECO:0000313" key="9">
    <source>
        <dbReference type="EMBL" id="TXL82341.1"/>
    </source>
</evidence>
<evidence type="ECO:0000256" key="1">
    <source>
        <dbReference type="ARBA" id="ARBA00004417"/>
    </source>
</evidence>
<dbReference type="GO" id="GO:0005886">
    <property type="term" value="C:plasma membrane"/>
    <property type="evidence" value="ECO:0007669"/>
    <property type="project" value="UniProtKB-SubCell"/>
</dbReference>
<keyword evidence="4" id="KW-1003">Cell membrane</keyword>
<reference evidence="9 10" key="1">
    <citation type="submission" date="2019-06" db="EMBL/GenBank/DDBJ databases">
        <title>New taxonomy in bacterial strain CC-CFT640, isolated from vineyard.</title>
        <authorList>
            <person name="Lin S.-Y."/>
            <person name="Tsai C.-F."/>
            <person name="Young C.-C."/>
        </authorList>
    </citation>
    <scope>NUCLEOTIDE SEQUENCE [LARGE SCALE GENOMIC DNA]</scope>
    <source>
        <strain evidence="9 10">CC-CFT640</strain>
    </source>
</reference>
<gene>
    <name evidence="9" type="ORF">FHP25_01190</name>
</gene>
<dbReference type="InterPro" id="IPR003593">
    <property type="entry name" value="AAA+_ATPase"/>
</dbReference>
<keyword evidence="5" id="KW-0547">Nucleotide-binding</keyword>
<dbReference type="EMBL" id="VDUZ01000001">
    <property type="protein sequence ID" value="TXL82341.1"/>
    <property type="molecule type" value="Genomic_DNA"/>
</dbReference>
<proteinExistence type="inferred from homology"/>
<feature type="domain" description="ABC transporter" evidence="8">
    <location>
        <begin position="20"/>
        <end position="269"/>
    </location>
</feature>
<keyword evidence="6 9" id="KW-0067">ATP-binding</keyword>
<name>A0A5C8PWA5_9HYPH</name>
<dbReference type="InterPro" id="IPR003439">
    <property type="entry name" value="ABC_transporter-like_ATP-bd"/>
</dbReference>
<dbReference type="Gene3D" id="3.40.50.300">
    <property type="entry name" value="P-loop containing nucleotide triphosphate hydrolases"/>
    <property type="match status" value="1"/>
</dbReference>
<dbReference type="InterPro" id="IPR050388">
    <property type="entry name" value="ABC_Ni/Peptide_Import"/>
</dbReference>
<evidence type="ECO:0000256" key="5">
    <source>
        <dbReference type="ARBA" id="ARBA00022741"/>
    </source>
</evidence>
<evidence type="ECO:0000313" key="10">
    <source>
        <dbReference type="Proteomes" id="UP000321638"/>
    </source>
</evidence>
<dbReference type="GO" id="GO:0016887">
    <property type="term" value="F:ATP hydrolysis activity"/>
    <property type="evidence" value="ECO:0007669"/>
    <property type="project" value="InterPro"/>
</dbReference>
<dbReference type="InterPro" id="IPR013563">
    <property type="entry name" value="Oligopep_ABC_C"/>
</dbReference>
<accession>A0A5C8PWA5</accession>
<evidence type="ECO:0000256" key="7">
    <source>
        <dbReference type="ARBA" id="ARBA00023136"/>
    </source>
</evidence>
<dbReference type="AlphaFoldDB" id="A0A5C8PWA5"/>
<comment type="similarity">
    <text evidence="2">Belongs to the ABC transporter superfamily.</text>
</comment>
<dbReference type="RefSeq" id="WP_147845047.1">
    <property type="nucleotide sequence ID" value="NZ_VDUZ01000001.1"/>
</dbReference>
<dbReference type="GO" id="GO:0055085">
    <property type="term" value="P:transmembrane transport"/>
    <property type="evidence" value="ECO:0007669"/>
    <property type="project" value="UniProtKB-ARBA"/>
</dbReference>
<dbReference type="InterPro" id="IPR017871">
    <property type="entry name" value="ABC_transporter-like_CS"/>
</dbReference>
<dbReference type="NCBIfam" id="TIGR01727">
    <property type="entry name" value="oligo_HPY"/>
    <property type="match status" value="1"/>
</dbReference>
<keyword evidence="7" id="KW-0472">Membrane</keyword>
<keyword evidence="3" id="KW-0813">Transport</keyword>